<evidence type="ECO:0000259" key="11">
    <source>
        <dbReference type="Pfam" id="PF01406"/>
    </source>
</evidence>
<dbReference type="EC" id="6.3.1.13" evidence="10"/>
<comment type="catalytic activity">
    <reaction evidence="9 10">
        <text>1D-myo-inositol 2-amino-2-deoxy-alpha-D-glucopyranoside + L-cysteine + ATP = 1D-myo-inositol 2-(L-cysteinylamino)-2-deoxy-alpha-D-glucopyranoside + AMP + diphosphate + H(+)</text>
        <dbReference type="Rhea" id="RHEA:26176"/>
        <dbReference type="ChEBI" id="CHEBI:15378"/>
        <dbReference type="ChEBI" id="CHEBI:30616"/>
        <dbReference type="ChEBI" id="CHEBI:33019"/>
        <dbReference type="ChEBI" id="CHEBI:35235"/>
        <dbReference type="ChEBI" id="CHEBI:58886"/>
        <dbReference type="ChEBI" id="CHEBI:58887"/>
        <dbReference type="ChEBI" id="CHEBI:456215"/>
        <dbReference type="EC" id="6.3.1.13"/>
    </reaction>
</comment>
<evidence type="ECO:0000256" key="6">
    <source>
        <dbReference type="ARBA" id="ARBA00022741"/>
    </source>
</evidence>
<feature type="binding site" evidence="10">
    <location>
        <position position="227"/>
    </location>
    <ligand>
        <name>L-cysteinyl-5'-AMP</name>
        <dbReference type="ChEBI" id="CHEBI:144924"/>
    </ligand>
</feature>
<dbReference type="InterPro" id="IPR014729">
    <property type="entry name" value="Rossmann-like_a/b/a_fold"/>
</dbReference>
<evidence type="ECO:0000256" key="4">
    <source>
        <dbReference type="ARBA" id="ARBA00022598"/>
    </source>
</evidence>
<feature type="domain" description="tRNA synthetases class I catalytic" evidence="11">
    <location>
        <begin position="36"/>
        <end position="337"/>
    </location>
</feature>
<keyword evidence="6 10" id="KW-0547">Nucleotide-binding</keyword>
<dbReference type="HAMAP" id="MF_01697">
    <property type="entry name" value="MshC"/>
    <property type="match status" value="1"/>
</dbReference>
<dbReference type="GO" id="GO:0010125">
    <property type="term" value="P:mycothiol biosynthetic process"/>
    <property type="evidence" value="ECO:0007669"/>
    <property type="project" value="UniProtKB-UniRule"/>
</dbReference>
<dbReference type="FunFam" id="3.40.50.620:FF:000134">
    <property type="entry name" value="L-cysteine:1D-myo-inositol 2-amino-2-deoxy-alpha-D-glucopyranoside ligase"/>
    <property type="match status" value="1"/>
</dbReference>
<evidence type="ECO:0000256" key="9">
    <source>
        <dbReference type="ARBA" id="ARBA00048350"/>
    </source>
</evidence>
<dbReference type="RefSeq" id="WP_091660818.1">
    <property type="nucleotide sequence ID" value="NZ_LT594323.1"/>
</dbReference>
<name>A0A1A8ZE13_9ACTN</name>
<evidence type="ECO:0000256" key="3">
    <source>
        <dbReference type="ARBA" id="ARBA00011245"/>
    </source>
</evidence>
<feature type="short sequence motif" description="'KMSKS' region" evidence="10">
    <location>
        <begin position="289"/>
        <end position="293"/>
    </location>
</feature>
<dbReference type="CDD" id="cd00672">
    <property type="entry name" value="CysRS_core"/>
    <property type="match status" value="1"/>
</dbReference>
<dbReference type="OrthoDB" id="9815130at2"/>
<dbReference type="PATRIC" id="fig|261654.4.peg.1894"/>
<dbReference type="GO" id="GO:0005524">
    <property type="term" value="F:ATP binding"/>
    <property type="evidence" value="ECO:0007669"/>
    <property type="project" value="UniProtKB-KW"/>
</dbReference>
<keyword evidence="7 10" id="KW-0862">Zinc</keyword>
<feature type="binding site" evidence="10">
    <location>
        <position position="283"/>
    </location>
    <ligand>
        <name>L-cysteinyl-5'-AMP</name>
        <dbReference type="ChEBI" id="CHEBI:144924"/>
    </ligand>
</feature>
<accession>A0A1A8ZE13</accession>
<dbReference type="GO" id="GO:0035446">
    <property type="term" value="F:cysteine-glucosaminylinositol ligase activity"/>
    <property type="evidence" value="ECO:0007669"/>
    <property type="project" value="UniProtKB-UniRule"/>
</dbReference>
<feature type="binding site" evidence="10">
    <location>
        <position position="43"/>
    </location>
    <ligand>
        <name>Zn(2+)</name>
        <dbReference type="ChEBI" id="CHEBI:29105"/>
    </ligand>
</feature>
<feature type="short sequence motif" description="'ERGGDP' region" evidence="10">
    <location>
        <begin position="186"/>
        <end position="191"/>
    </location>
</feature>
<keyword evidence="13" id="KW-1185">Reference proteome</keyword>
<evidence type="ECO:0000256" key="5">
    <source>
        <dbReference type="ARBA" id="ARBA00022723"/>
    </source>
</evidence>
<feature type="short sequence motif" description="'HIGH' region" evidence="10">
    <location>
        <begin position="45"/>
        <end position="55"/>
    </location>
</feature>
<feature type="binding site" evidence="10">
    <location>
        <position position="256"/>
    </location>
    <ligand>
        <name>Zn(2+)</name>
        <dbReference type="ChEBI" id="CHEBI:29105"/>
    </ligand>
</feature>
<dbReference type="AlphaFoldDB" id="A0A1A8ZE13"/>
<comment type="subunit">
    <text evidence="3 10">Monomer.</text>
</comment>
<dbReference type="Gene3D" id="1.20.120.640">
    <property type="entry name" value="Anticodon-binding domain of a subclass of class I aminoacyl-tRNA synthetases"/>
    <property type="match status" value="1"/>
</dbReference>
<dbReference type="GO" id="GO:0008270">
    <property type="term" value="F:zinc ion binding"/>
    <property type="evidence" value="ECO:0007669"/>
    <property type="project" value="UniProtKB-UniRule"/>
</dbReference>
<feature type="binding site" evidence="10">
    <location>
        <position position="231"/>
    </location>
    <ligand>
        <name>Zn(2+)</name>
        <dbReference type="ChEBI" id="CHEBI:29105"/>
    </ligand>
</feature>
<feature type="binding site" evidence="10">
    <location>
        <position position="58"/>
    </location>
    <ligand>
        <name>L-cysteinyl-5'-AMP</name>
        <dbReference type="ChEBI" id="CHEBI:144924"/>
    </ligand>
</feature>
<protein>
    <recommendedName>
        <fullName evidence="10">L-cysteine:1D-myo-inositol 2-amino-2-deoxy-alpha-D-glucopyranoside ligase</fullName>
        <shortName evidence="10">L-Cys:GlcN-Ins ligase</shortName>
        <ecNumber evidence="10">6.3.1.13</ecNumber>
    </recommendedName>
    <alternativeName>
        <fullName evidence="10">Mycothiol ligase</fullName>
        <shortName evidence="10">MSH ligase</shortName>
    </alternativeName>
</protein>
<dbReference type="Pfam" id="PF01406">
    <property type="entry name" value="tRNA-synt_1e"/>
    <property type="match status" value="1"/>
</dbReference>
<proteinExistence type="inferred from homology"/>
<reference evidence="13" key="1">
    <citation type="submission" date="2016-06" db="EMBL/GenBank/DDBJ databases">
        <authorList>
            <person name="Varghese N."/>
            <person name="Submissions Spin"/>
        </authorList>
    </citation>
    <scope>NUCLEOTIDE SEQUENCE [LARGE SCALE GENOMIC DNA]</scope>
    <source>
        <strain evidence="13">DSM 44815</strain>
    </source>
</reference>
<keyword evidence="4 10" id="KW-0436">Ligase</keyword>
<evidence type="ECO:0000256" key="8">
    <source>
        <dbReference type="ARBA" id="ARBA00022840"/>
    </source>
</evidence>
<dbReference type="SUPFAM" id="SSF52374">
    <property type="entry name" value="Nucleotidylyl transferase"/>
    <property type="match status" value="1"/>
</dbReference>
<dbReference type="NCBIfam" id="TIGR03447">
    <property type="entry name" value="mycothiol_MshC"/>
    <property type="match status" value="1"/>
</dbReference>
<comment type="similarity">
    <text evidence="2 10">Belongs to the class-I aminoacyl-tRNA synthetase family. MshC subfamily.</text>
</comment>
<dbReference type="GO" id="GO:0004817">
    <property type="term" value="F:cysteine-tRNA ligase activity"/>
    <property type="evidence" value="ECO:0007669"/>
    <property type="project" value="TreeGrafter"/>
</dbReference>
<feature type="binding site" evidence="10">
    <location>
        <begin position="43"/>
        <end position="46"/>
    </location>
    <ligand>
        <name>L-cysteinyl-5'-AMP</name>
        <dbReference type="ChEBI" id="CHEBI:144924"/>
    </ligand>
</feature>
<evidence type="ECO:0000313" key="13">
    <source>
        <dbReference type="Proteomes" id="UP000199385"/>
    </source>
</evidence>
<dbReference type="InterPro" id="IPR032678">
    <property type="entry name" value="tRNA-synt_1_cat_dom"/>
</dbReference>
<keyword evidence="5 10" id="KW-0479">Metal-binding</keyword>
<dbReference type="GO" id="GO:0006423">
    <property type="term" value="P:cysteinyl-tRNA aminoacylation"/>
    <property type="evidence" value="ECO:0007669"/>
    <property type="project" value="TreeGrafter"/>
</dbReference>
<dbReference type="Gene3D" id="3.40.50.620">
    <property type="entry name" value="HUPs"/>
    <property type="match status" value="1"/>
</dbReference>
<evidence type="ECO:0000256" key="10">
    <source>
        <dbReference type="HAMAP-Rule" id="MF_01697"/>
    </source>
</evidence>
<dbReference type="PRINTS" id="PR00983">
    <property type="entry name" value="TRNASYNTHCYS"/>
</dbReference>
<dbReference type="EMBL" id="LT594323">
    <property type="protein sequence ID" value="SBT42106.1"/>
    <property type="molecule type" value="Genomic_DNA"/>
</dbReference>
<dbReference type="GO" id="GO:0005829">
    <property type="term" value="C:cytosol"/>
    <property type="evidence" value="ECO:0007669"/>
    <property type="project" value="TreeGrafter"/>
</dbReference>
<organism evidence="12 13">
    <name type="scientific">Micromonospora auratinigra</name>
    <dbReference type="NCBI Taxonomy" id="261654"/>
    <lineage>
        <taxon>Bacteria</taxon>
        <taxon>Bacillati</taxon>
        <taxon>Actinomycetota</taxon>
        <taxon>Actinomycetes</taxon>
        <taxon>Micromonosporales</taxon>
        <taxon>Micromonosporaceae</taxon>
        <taxon>Micromonospora</taxon>
    </lineage>
</organism>
<feature type="binding site" evidence="10">
    <location>
        <begin position="249"/>
        <end position="251"/>
    </location>
    <ligand>
        <name>L-cysteinyl-5'-AMP</name>
        <dbReference type="ChEBI" id="CHEBI:144924"/>
    </ligand>
</feature>
<evidence type="ECO:0000256" key="2">
    <source>
        <dbReference type="ARBA" id="ARBA00007723"/>
    </source>
</evidence>
<sequence>MESWAGHEVPRLPGEGEPLRLYDSARQGLHPSRPDGDATMYVCGITPYDATHLGHAATMISFDLVQRMWRDAGLTVRYVQNVTDIDDPLLERAARDGEDWKVLAMRETALFREDMEALRIIPPAHYVGAVESIPDIADKVLVLLKDGAAYRLDDGTGDVYFDITATGEFGYESNLSRAEMLEIFPERGGDPDRAGKRDPLDPLLWRGAREGEPSWPGGELGPGRPGWHIECAVIALNLLGDRISVQGGGNDLLFPHHECSAAHAERLTGQAPFADHYVHAGMIGLDGEKMSKSRGNLVFVSRLRADRVDPMAVRLALLSGHYRTDRSWTDELLAVARERLARWRRAAAAPAGPAGDELLAGVRARLAEDLDTPGALAVADAWAEQALAGVADDAAAPKLFADTVDALLGIRL</sequence>
<dbReference type="STRING" id="261654.GA0070611_1862"/>
<feature type="binding site" evidence="10">
    <location>
        <begin position="81"/>
        <end position="83"/>
    </location>
    <ligand>
        <name>L-cysteinyl-5'-AMP</name>
        <dbReference type="ChEBI" id="CHEBI:144924"/>
    </ligand>
</feature>
<evidence type="ECO:0000313" key="12">
    <source>
        <dbReference type="EMBL" id="SBT42106.1"/>
    </source>
</evidence>
<dbReference type="InterPro" id="IPR017812">
    <property type="entry name" value="Mycothiol_ligase_MshC"/>
</dbReference>
<evidence type="ECO:0000256" key="1">
    <source>
        <dbReference type="ARBA" id="ARBA00003679"/>
    </source>
</evidence>
<evidence type="ECO:0000256" key="7">
    <source>
        <dbReference type="ARBA" id="ARBA00022833"/>
    </source>
</evidence>
<dbReference type="InterPro" id="IPR024909">
    <property type="entry name" value="Cys-tRNA/MSH_ligase"/>
</dbReference>
<gene>
    <name evidence="10" type="primary">mshC</name>
    <name evidence="12" type="ORF">GA0070611_1862</name>
</gene>
<dbReference type="PANTHER" id="PTHR10890">
    <property type="entry name" value="CYSTEINYL-TRNA SYNTHETASE"/>
    <property type="match status" value="1"/>
</dbReference>
<keyword evidence="8 10" id="KW-0067">ATP-binding</keyword>
<comment type="cofactor">
    <cofactor evidence="10">
        <name>Zn(2+)</name>
        <dbReference type="ChEBI" id="CHEBI:29105"/>
    </cofactor>
    <text evidence="10">Binds 1 zinc ion per subunit.</text>
</comment>
<dbReference type="PANTHER" id="PTHR10890:SF3">
    <property type="entry name" value="CYSTEINE--TRNA LIGASE, CYTOPLASMIC"/>
    <property type="match status" value="1"/>
</dbReference>
<dbReference type="Proteomes" id="UP000199385">
    <property type="component" value="Chromosome I"/>
</dbReference>
<comment type="function">
    <text evidence="1 10">Catalyzes the ATP-dependent condensation of GlcN-Ins and L-cysteine to form L-Cys-GlcN-Ins.</text>
</comment>